<dbReference type="AlphaFoldDB" id="A0A1R3GL29"/>
<dbReference type="OrthoDB" id="10440420at2759"/>
<dbReference type="EMBL" id="AWWV01014123">
    <property type="protein sequence ID" value="OMO58804.1"/>
    <property type="molecule type" value="Genomic_DNA"/>
</dbReference>
<evidence type="ECO:0000313" key="2">
    <source>
        <dbReference type="EMBL" id="OMO58804.1"/>
    </source>
</evidence>
<organism evidence="2 3">
    <name type="scientific">Corchorus capsularis</name>
    <name type="common">Jute</name>
    <dbReference type="NCBI Taxonomy" id="210143"/>
    <lineage>
        <taxon>Eukaryota</taxon>
        <taxon>Viridiplantae</taxon>
        <taxon>Streptophyta</taxon>
        <taxon>Embryophyta</taxon>
        <taxon>Tracheophyta</taxon>
        <taxon>Spermatophyta</taxon>
        <taxon>Magnoliopsida</taxon>
        <taxon>eudicotyledons</taxon>
        <taxon>Gunneridae</taxon>
        <taxon>Pentapetalae</taxon>
        <taxon>rosids</taxon>
        <taxon>malvids</taxon>
        <taxon>Malvales</taxon>
        <taxon>Malvaceae</taxon>
        <taxon>Grewioideae</taxon>
        <taxon>Apeibeae</taxon>
        <taxon>Corchorus</taxon>
    </lineage>
</organism>
<feature type="compositionally biased region" description="Polar residues" evidence="1">
    <location>
        <begin position="1"/>
        <end position="11"/>
    </location>
</feature>
<reference evidence="2 3" key="1">
    <citation type="submission" date="2013-09" db="EMBL/GenBank/DDBJ databases">
        <title>Corchorus capsularis genome sequencing.</title>
        <authorList>
            <person name="Alam M."/>
            <person name="Haque M.S."/>
            <person name="Islam M.S."/>
            <person name="Emdad E.M."/>
            <person name="Islam M.M."/>
            <person name="Ahmed B."/>
            <person name="Halim A."/>
            <person name="Hossen Q.M.M."/>
            <person name="Hossain M.Z."/>
            <person name="Ahmed R."/>
            <person name="Khan M.M."/>
            <person name="Islam R."/>
            <person name="Rashid M.M."/>
            <person name="Khan S.A."/>
            <person name="Rahman M.S."/>
            <person name="Alam M."/>
        </authorList>
    </citation>
    <scope>NUCLEOTIDE SEQUENCE [LARGE SCALE GENOMIC DNA]</scope>
    <source>
        <strain evidence="3">cv. CVL-1</strain>
        <tissue evidence="2">Whole seedling</tissue>
    </source>
</reference>
<keyword evidence="3" id="KW-1185">Reference proteome</keyword>
<accession>A0A1R3GL29</accession>
<dbReference type="Gramene" id="OMO58804">
    <property type="protein sequence ID" value="OMO58804"/>
    <property type="gene ID" value="CCACVL1_25348"/>
</dbReference>
<name>A0A1R3GL29_COCAP</name>
<evidence type="ECO:0000313" key="3">
    <source>
        <dbReference type="Proteomes" id="UP000188268"/>
    </source>
</evidence>
<comment type="caution">
    <text evidence="2">The sequence shown here is derived from an EMBL/GenBank/DDBJ whole genome shotgun (WGS) entry which is preliminary data.</text>
</comment>
<dbReference type="Proteomes" id="UP000188268">
    <property type="component" value="Unassembled WGS sequence"/>
</dbReference>
<proteinExistence type="predicted"/>
<protein>
    <submittedName>
        <fullName evidence="2">Uncharacterized protein</fullName>
    </submittedName>
</protein>
<sequence length="228" mass="24336">MMSGGSASLSPESAFRGSVQQSVGSQRRFANHVDSLLLRGRAVCRAFDNEDVVGEVSSRNPGNEVVAADRDSLPKDQNQVAHSQALLRTNGWGGSQCRSGTAAQGAGILGTAGQYRLGNLPARSRDPRRYYPGRYWKLDPNIGDEVSSASIGNVGGKIQLLEQKEALVEADMRRKKGKAILEASENCGTKQKFALEGMGESYVNPTQKLLGNGLQGKEGVSAQFIPGK</sequence>
<gene>
    <name evidence="2" type="ORF">CCACVL1_25348</name>
</gene>
<evidence type="ECO:0000256" key="1">
    <source>
        <dbReference type="SAM" id="MobiDB-lite"/>
    </source>
</evidence>
<feature type="region of interest" description="Disordered" evidence="1">
    <location>
        <begin position="1"/>
        <end position="22"/>
    </location>
</feature>